<dbReference type="OrthoDB" id="1263307at2759"/>
<gene>
    <name evidence="2" type="ORF">HYFRA_00002341</name>
</gene>
<accession>A0A9N9L823</accession>
<organism evidence="2 3">
    <name type="scientific">Hymenoscyphus fraxineus</name>
    <dbReference type="NCBI Taxonomy" id="746836"/>
    <lineage>
        <taxon>Eukaryota</taxon>
        <taxon>Fungi</taxon>
        <taxon>Dikarya</taxon>
        <taxon>Ascomycota</taxon>
        <taxon>Pezizomycotina</taxon>
        <taxon>Leotiomycetes</taxon>
        <taxon>Helotiales</taxon>
        <taxon>Helotiaceae</taxon>
        <taxon>Hymenoscyphus</taxon>
    </lineage>
</organism>
<dbReference type="Gene3D" id="3.40.50.1820">
    <property type="entry name" value="alpha/beta hydrolase"/>
    <property type="match status" value="1"/>
</dbReference>
<dbReference type="AlphaFoldDB" id="A0A9N9L823"/>
<dbReference type="InterPro" id="IPR052897">
    <property type="entry name" value="Sec-Metab_Biosynth_Hydrolase"/>
</dbReference>
<evidence type="ECO:0000313" key="2">
    <source>
        <dbReference type="EMBL" id="CAG8960804.1"/>
    </source>
</evidence>
<dbReference type="Pfam" id="PF12697">
    <property type="entry name" value="Abhydrolase_6"/>
    <property type="match status" value="1"/>
</dbReference>
<keyword evidence="3" id="KW-1185">Reference proteome</keyword>
<dbReference type="PANTHER" id="PTHR37017:SF11">
    <property type="entry name" value="ESTERASE_LIPASE_THIOESTERASE DOMAIN-CONTAINING PROTEIN"/>
    <property type="match status" value="1"/>
</dbReference>
<evidence type="ECO:0000313" key="3">
    <source>
        <dbReference type="Proteomes" id="UP000696280"/>
    </source>
</evidence>
<evidence type="ECO:0000259" key="1">
    <source>
        <dbReference type="Pfam" id="PF12697"/>
    </source>
</evidence>
<dbReference type="InterPro" id="IPR000073">
    <property type="entry name" value="AB_hydrolase_1"/>
</dbReference>
<feature type="domain" description="AB hydrolase-1" evidence="1">
    <location>
        <begin position="6"/>
        <end position="245"/>
    </location>
</feature>
<dbReference type="EMBL" id="CAJVRL010000103">
    <property type="protein sequence ID" value="CAG8960804.1"/>
    <property type="molecule type" value="Genomic_DNA"/>
</dbReference>
<proteinExistence type="predicted"/>
<comment type="caution">
    <text evidence="2">The sequence shown here is derived from an EMBL/GenBank/DDBJ whole genome shotgun (WGS) entry which is preliminary data.</text>
</comment>
<reference evidence="2" key="1">
    <citation type="submission" date="2021-07" db="EMBL/GenBank/DDBJ databases">
        <authorList>
            <person name="Durling M."/>
        </authorList>
    </citation>
    <scope>NUCLEOTIDE SEQUENCE</scope>
</reference>
<protein>
    <recommendedName>
        <fullName evidence="1">AB hydrolase-1 domain-containing protein</fullName>
    </recommendedName>
</protein>
<sequence length="257" mass="28098">MTKPTFVCVPGAWHTPSGYDALITLLQNDGYEAIAVSLPSVGCKPVTYDFSEDVEAIRSTITKLADDGKDVIPVLHSYGGMCGGQALEGLSKKERATKGMKGGVVRVVYVMAMMLPEGAQPAPRDTATENMHPFMKADLEKGIVTVAPTDAISVFYNDLPKEQAEKLASELEPQSIGVFWSKVTYAPWRKIPTTFVLCENDQSFTMPYAEYLLSTAKATDDHKIDTLERCDAGHFVMISRLEWLAGVLMRAAGPKLE</sequence>
<name>A0A9N9L823_9HELO</name>
<dbReference type="SUPFAM" id="SSF53474">
    <property type="entry name" value="alpha/beta-Hydrolases"/>
    <property type="match status" value="1"/>
</dbReference>
<dbReference type="InterPro" id="IPR029058">
    <property type="entry name" value="AB_hydrolase_fold"/>
</dbReference>
<dbReference type="Proteomes" id="UP000696280">
    <property type="component" value="Unassembled WGS sequence"/>
</dbReference>
<dbReference type="PANTHER" id="PTHR37017">
    <property type="entry name" value="AB HYDROLASE-1 DOMAIN-CONTAINING PROTEIN-RELATED"/>
    <property type="match status" value="1"/>
</dbReference>